<dbReference type="GO" id="GO:0003700">
    <property type="term" value="F:DNA-binding transcription factor activity"/>
    <property type="evidence" value="ECO:0007669"/>
    <property type="project" value="InterPro"/>
</dbReference>
<dbReference type="InterPro" id="IPR018062">
    <property type="entry name" value="HTH_AraC-typ_CS"/>
</dbReference>
<dbReference type="SUPFAM" id="SSF63829">
    <property type="entry name" value="Calcium-dependent phosphotriesterase"/>
    <property type="match status" value="2"/>
</dbReference>
<dbReference type="GO" id="GO:0043565">
    <property type="term" value="F:sequence-specific DNA binding"/>
    <property type="evidence" value="ECO:0007669"/>
    <property type="project" value="InterPro"/>
</dbReference>
<dbReference type="InterPro" id="IPR011006">
    <property type="entry name" value="CheY-like_superfamily"/>
</dbReference>
<keyword evidence="5" id="KW-0547">Nucleotide-binding</keyword>
<accession>A0A562SUS6</accession>
<comment type="caution">
    <text evidence="17">The sequence shown here is derived from an EMBL/GenBank/DDBJ whole genome shotgun (WGS) entry which is preliminary data.</text>
</comment>
<dbReference type="InterPro" id="IPR003594">
    <property type="entry name" value="HATPase_dom"/>
</dbReference>
<dbReference type="Pfam" id="PF12833">
    <property type="entry name" value="HTH_18"/>
    <property type="match status" value="1"/>
</dbReference>
<feature type="domain" description="HTH araC/xylS-type" evidence="14">
    <location>
        <begin position="1237"/>
        <end position="1336"/>
    </location>
</feature>
<dbReference type="FunFam" id="3.30.565.10:FF:000037">
    <property type="entry name" value="Hybrid sensor histidine kinase/response regulator"/>
    <property type="match status" value="1"/>
</dbReference>
<dbReference type="Gene3D" id="2.60.40.10">
    <property type="entry name" value="Immunoglobulins"/>
    <property type="match status" value="1"/>
</dbReference>
<keyword evidence="13" id="KW-0812">Transmembrane</keyword>
<dbReference type="Gene3D" id="3.30.565.10">
    <property type="entry name" value="Histidine kinase-like ATPase, C-terminal domain"/>
    <property type="match status" value="1"/>
</dbReference>
<comment type="catalytic activity">
    <reaction evidence="1">
        <text>ATP + protein L-histidine = ADP + protein N-phospho-L-histidine.</text>
        <dbReference type="EC" id="2.7.13.3"/>
    </reaction>
</comment>
<evidence type="ECO:0000256" key="5">
    <source>
        <dbReference type="ARBA" id="ARBA00022741"/>
    </source>
</evidence>
<dbReference type="InterPro" id="IPR018060">
    <property type="entry name" value="HTH_AraC"/>
</dbReference>
<keyword evidence="4" id="KW-0808">Transferase</keyword>
<dbReference type="SUPFAM" id="SSF46689">
    <property type="entry name" value="Homeodomain-like"/>
    <property type="match status" value="1"/>
</dbReference>
<keyword evidence="18" id="KW-1185">Reference proteome</keyword>
<dbReference type="Gene3D" id="1.10.10.60">
    <property type="entry name" value="Homeodomain-like"/>
    <property type="match status" value="1"/>
</dbReference>
<dbReference type="PROSITE" id="PS01124">
    <property type="entry name" value="HTH_ARAC_FAMILY_2"/>
    <property type="match status" value="1"/>
</dbReference>
<dbReference type="SUPFAM" id="SSF50998">
    <property type="entry name" value="Quinoprotein alcohol dehydrogenase-like"/>
    <property type="match status" value="1"/>
</dbReference>
<dbReference type="InterPro" id="IPR003661">
    <property type="entry name" value="HisK_dim/P_dom"/>
</dbReference>
<dbReference type="GO" id="GO:0000155">
    <property type="term" value="F:phosphorelay sensor kinase activity"/>
    <property type="evidence" value="ECO:0007669"/>
    <property type="project" value="InterPro"/>
</dbReference>
<dbReference type="SUPFAM" id="SSF55874">
    <property type="entry name" value="ATPase domain of HSP90 chaperone/DNA topoisomerase II/histidine kinase"/>
    <property type="match status" value="1"/>
</dbReference>
<gene>
    <name evidence="17" type="ORF">LX66_4816</name>
</gene>
<dbReference type="InterPro" id="IPR013783">
    <property type="entry name" value="Ig-like_fold"/>
</dbReference>
<evidence type="ECO:0000256" key="13">
    <source>
        <dbReference type="SAM" id="Phobius"/>
    </source>
</evidence>
<dbReference type="InterPro" id="IPR001789">
    <property type="entry name" value="Sig_transdc_resp-reg_receiver"/>
</dbReference>
<evidence type="ECO:0000259" key="16">
    <source>
        <dbReference type="PROSITE" id="PS50110"/>
    </source>
</evidence>
<dbReference type="Gene3D" id="3.40.50.2300">
    <property type="match status" value="1"/>
</dbReference>
<dbReference type="PROSITE" id="PS50109">
    <property type="entry name" value="HIS_KIN"/>
    <property type="match status" value="1"/>
</dbReference>
<evidence type="ECO:0000256" key="3">
    <source>
        <dbReference type="ARBA" id="ARBA00022553"/>
    </source>
</evidence>
<dbReference type="PROSITE" id="PS00041">
    <property type="entry name" value="HTH_ARAC_FAMILY_1"/>
    <property type="match status" value="1"/>
</dbReference>
<dbReference type="SMART" id="SM00342">
    <property type="entry name" value="HTH_ARAC"/>
    <property type="match status" value="1"/>
</dbReference>
<dbReference type="InterPro" id="IPR011047">
    <property type="entry name" value="Quinoprotein_ADH-like_sf"/>
</dbReference>
<evidence type="ECO:0000256" key="9">
    <source>
        <dbReference type="ARBA" id="ARBA00023015"/>
    </source>
</evidence>
<keyword evidence="9" id="KW-0805">Transcription regulation</keyword>
<keyword evidence="3 12" id="KW-0597">Phosphoprotein</keyword>
<dbReference type="InterPro" id="IPR009057">
    <property type="entry name" value="Homeodomain-like_sf"/>
</dbReference>
<dbReference type="CDD" id="cd00082">
    <property type="entry name" value="HisKA"/>
    <property type="match status" value="1"/>
</dbReference>
<dbReference type="SMART" id="SM00448">
    <property type="entry name" value="REC"/>
    <property type="match status" value="1"/>
</dbReference>
<dbReference type="InterPro" id="IPR005467">
    <property type="entry name" value="His_kinase_dom"/>
</dbReference>
<keyword evidence="13" id="KW-0472">Membrane</keyword>
<evidence type="ECO:0000256" key="1">
    <source>
        <dbReference type="ARBA" id="ARBA00000085"/>
    </source>
</evidence>
<feature type="domain" description="Response regulatory" evidence="16">
    <location>
        <begin position="1090"/>
        <end position="1205"/>
    </location>
</feature>
<dbReference type="InterPro" id="IPR011110">
    <property type="entry name" value="Reg_prop"/>
</dbReference>
<keyword evidence="8" id="KW-0902">Two-component regulatory system</keyword>
<dbReference type="Pfam" id="PF07494">
    <property type="entry name" value="Reg_prop"/>
    <property type="match status" value="4"/>
</dbReference>
<keyword evidence="11" id="KW-0804">Transcription</keyword>
<evidence type="ECO:0000259" key="15">
    <source>
        <dbReference type="PROSITE" id="PS50109"/>
    </source>
</evidence>
<feature type="transmembrane region" description="Helical" evidence="13">
    <location>
        <begin position="775"/>
        <end position="795"/>
    </location>
</feature>
<evidence type="ECO:0000256" key="6">
    <source>
        <dbReference type="ARBA" id="ARBA00022777"/>
    </source>
</evidence>
<evidence type="ECO:0000256" key="10">
    <source>
        <dbReference type="ARBA" id="ARBA00023125"/>
    </source>
</evidence>
<evidence type="ECO:0000256" key="2">
    <source>
        <dbReference type="ARBA" id="ARBA00012438"/>
    </source>
</evidence>
<dbReference type="InterPro" id="IPR015943">
    <property type="entry name" value="WD40/YVTN_repeat-like_dom_sf"/>
</dbReference>
<dbReference type="OrthoDB" id="9809670at2"/>
<dbReference type="InterPro" id="IPR036890">
    <property type="entry name" value="HATPase_C_sf"/>
</dbReference>
<dbReference type="SMART" id="SM00387">
    <property type="entry name" value="HATPase_c"/>
    <property type="match status" value="1"/>
</dbReference>
<organism evidence="17 18">
    <name type="scientific">Chitinophaga japonensis</name>
    <name type="common">Flexibacter japonensis</name>
    <dbReference type="NCBI Taxonomy" id="104662"/>
    <lineage>
        <taxon>Bacteria</taxon>
        <taxon>Pseudomonadati</taxon>
        <taxon>Bacteroidota</taxon>
        <taxon>Chitinophagia</taxon>
        <taxon>Chitinophagales</taxon>
        <taxon>Chitinophagaceae</taxon>
        <taxon>Chitinophaga</taxon>
    </lineage>
</organism>
<feature type="modified residue" description="4-aspartylphosphate" evidence="12">
    <location>
        <position position="1138"/>
    </location>
</feature>
<dbReference type="Pfam" id="PF02518">
    <property type="entry name" value="HATPase_c"/>
    <property type="match status" value="1"/>
</dbReference>
<dbReference type="Gene3D" id="2.130.10.10">
    <property type="entry name" value="YVTN repeat-like/Quinoprotein amine dehydrogenase"/>
    <property type="match status" value="2"/>
</dbReference>
<dbReference type="SUPFAM" id="SSF52172">
    <property type="entry name" value="CheY-like"/>
    <property type="match status" value="1"/>
</dbReference>
<evidence type="ECO:0000256" key="4">
    <source>
        <dbReference type="ARBA" id="ARBA00022679"/>
    </source>
</evidence>
<dbReference type="Pfam" id="PF07495">
    <property type="entry name" value="Y_Y_Y"/>
    <property type="match status" value="1"/>
</dbReference>
<dbReference type="Pfam" id="PF00072">
    <property type="entry name" value="Response_reg"/>
    <property type="match status" value="1"/>
</dbReference>
<dbReference type="SUPFAM" id="SSF47384">
    <property type="entry name" value="Homodimeric domain of signal transducing histidine kinase"/>
    <property type="match status" value="1"/>
</dbReference>
<dbReference type="EC" id="2.7.13.3" evidence="2"/>
<proteinExistence type="predicted"/>
<evidence type="ECO:0000256" key="8">
    <source>
        <dbReference type="ARBA" id="ARBA00023012"/>
    </source>
</evidence>
<feature type="domain" description="Histidine kinase" evidence="15">
    <location>
        <begin position="829"/>
        <end position="1045"/>
    </location>
</feature>
<keyword evidence="13" id="KW-1133">Transmembrane helix</keyword>
<keyword evidence="10" id="KW-0238">DNA-binding</keyword>
<dbReference type="PANTHER" id="PTHR43547:SF2">
    <property type="entry name" value="HYBRID SIGNAL TRANSDUCTION HISTIDINE KINASE C"/>
    <property type="match status" value="1"/>
</dbReference>
<keyword evidence="6 17" id="KW-0418">Kinase</keyword>
<dbReference type="Proteomes" id="UP000316778">
    <property type="component" value="Unassembled WGS sequence"/>
</dbReference>
<evidence type="ECO:0000256" key="7">
    <source>
        <dbReference type="ARBA" id="ARBA00022840"/>
    </source>
</evidence>
<reference evidence="17 18" key="1">
    <citation type="journal article" date="2013" name="Stand. Genomic Sci.">
        <title>Genomic Encyclopedia of Type Strains, Phase I: The one thousand microbial genomes (KMG-I) project.</title>
        <authorList>
            <person name="Kyrpides N.C."/>
            <person name="Woyke T."/>
            <person name="Eisen J.A."/>
            <person name="Garrity G."/>
            <person name="Lilburn T.G."/>
            <person name="Beck B.J."/>
            <person name="Whitman W.B."/>
            <person name="Hugenholtz P."/>
            <person name="Klenk H.P."/>
        </authorList>
    </citation>
    <scope>NUCLEOTIDE SEQUENCE [LARGE SCALE GENOMIC DNA]</scope>
    <source>
        <strain evidence="17 18">DSM 13484</strain>
    </source>
</reference>
<dbReference type="InterPro" id="IPR004358">
    <property type="entry name" value="Sig_transdc_His_kin-like_C"/>
</dbReference>
<dbReference type="EMBL" id="VLLG01000005">
    <property type="protein sequence ID" value="TWI84446.1"/>
    <property type="molecule type" value="Genomic_DNA"/>
</dbReference>
<dbReference type="Pfam" id="PF00512">
    <property type="entry name" value="HisKA"/>
    <property type="match status" value="1"/>
</dbReference>
<dbReference type="InterPro" id="IPR011123">
    <property type="entry name" value="Y_Y_Y"/>
</dbReference>
<evidence type="ECO:0000259" key="14">
    <source>
        <dbReference type="PROSITE" id="PS01124"/>
    </source>
</evidence>
<evidence type="ECO:0000313" key="17">
    <source>
        <dbReference type="EMBL" id="TWI84446.1"/>
    </source>
</evidence>
<evidence type="ECO:0000313" key="18">
    <source>
        <dbReference type="Proteomes" id="UP000316778"/>
    </source>
</evidence>
<evidence type="ECO:0000256" key="12">
    <source>
        <dbReference type="PROSITE-ProRule" id="PRU00169"/>
    </source>
</evidence>
<evidence type="ECO:0000256" key="11">
    <source>
        <dbReference type="ARBA" id="ARBA00023163"/>
    </source>
</evidence>
<dbReference type="SMART" id="SM00388">
    <property type="entry name" value="HisKA"/>
    <property type="match status" value="1"/>
</dbReference>
<dbReference type="PRINTS" id="PR00344">
    <property type="entry name" value="BCTRLSENSOR"/>
</dbReference>
<dbReference type="RefSeq" id="WP_145718106.1">
    <property type="nucleotide sequence ID" value="NZ_BAAAFY010000002.1"/>
</dbReference>
<dbReference type="PANTHER" id="PTHR43547">
    <property type="entry name" value="TWO-COMPONENT HISTIDINE KINASE"/>
    <property type="match status" value="1"/>
</dbReference>
<dbReference type="Gene3D" id="1.10.287.130">
    <property type="match status" value="1"/>
</dbReference>
<protein>
    <recommendedName>
        <fullName evidence="2">histidine kinase</fullName>
        <ecNumber evidence="2">2.7.13.3</ecNumber>
    </recommendedName>
</protein>
<dbReference type="InterPro" id="IPR036097">
    <property type="entry name" value="HisK_dim/P_sf"/>
</dbReference>
<sequence length="1354" mass="153209">MTLIFTLISIFFPPHPPIHHLGIEQGLSNNTVRCIYQDHDGFMWFGTYDGLNRYDGYGFKVFRSKRSDTNSLVNNIITAITEDRHHFLWIGTRQGLSRYNPLLGKFTGIRYRPAGGERVQKLSTVIRSVGTDSSDNIFIGTEGLGLLLCRQGATVGSPVPLVVNGAATYTYGVHATLTDNRNRVWVLVQNRGLGLFDPATGKLRLVNGSLSGATCLAADGEQVWIGAGTAVYAYHIPSGKMKQVFEVTTEPLPPGIVLSLMLTRDRQELWISTETGNIYTWNLHTGDTWYLEAGEGSRALNGGAIHTMYEDKASTKWIGTLRGGINIAGLQKSRFHTIRREPGSDNTLSGNVVSAFYEAPDSSLWIGTDGNGLNRWNRRTNTFTTYTHHPADRHSLADNFITSLEGDEQQHVWIATYSRGIQRWDQNTGQFKHYPCINPVSGAENKVIFVLHKDRGRQLWACALRSGGIYGALYRYNPARDAFDMFDDTLSDLFVLQEDRQGNLWGGNLNQLVKIDRVNRRHRFYDIGHTVRAIQEDKNGHLWVGTEGGGLYLFDKRQGNIVTRYTTEDGLCNDAVLNMLDDGQGNLWLSTYNGLSKFNLAKRTFTNYYQGDGLQSNQFFYNAAQMLRSGEMAFGGIRGFSLFYPKQITGESRELNLVLTDLVINNTPLEKNEPLITRVTDEAIEAIRVPYNKAVFSFGFTALEYASPKKITYAYFMEGWDKGWNNAGNLRSATYTHLGEGRYTFRVRCTNAEGVWNTQEIALGITVLPPWYRSWWAYLLYAALLSGSVYLYFLYKMRQNRLKYEIRLANMNAQKERDLHEKKLSFFTHVSHEFRTPLTLIINPVKEMLSGADKGADPEELNIVYRNARRLLSLVDQLLHFRRADSEEDNLKVARLDFGHTCREVYLCFVQQARTKKIDYRFECPETPVEIYADREKIEIVLFNLVSNALKFTPPGGRVTFRVAEAGDGVQVTVTDSGCGIQPEVGDRLFRKFYQVKQGQGPAAGGFGIGLYLVKHFTERHCGMVSYESRVGEGTTFRLVLLKGKAHFRQEMICPEAPPERSVLLQEPAEEPAPAKPEAELAALVTERQTILVIDDDAELRKYVAQLFAGEFTILEAASGEEGLQLAKDCLPDVIISDITMQGMNGIAVCRHIKEDTALSHIPVILLTATTASESQLEGIESGADDYITKPFERELLKARVMGVLRKRNTLQQYFYNEITLKRNDLRVSVEYKEFLDRCIQIVESHLDDDRFSIQALAREVGMSHSGLYKKVKSVSGQSVNGFIRFIRLRKAAEIMIGTEHNIGEIAAMVGFNNMKYFRQHFNDLFGMNPSEYIRKFRRPFHNTHHVNRKVHKT</sequence>
<name>A0A562SUS6_CHIJA</name>
<dbReference type="CDD" id="cd00146">
    <property type="entry name" value="PKD"/>
    <property type="match status" value="1"/>
</dbReference>
<dbReference type="PROSITE" id="PS50110">
    <property type="entry name" value="RESPONSE_REGULATORY"/>
    <property type="match status" value="1"/>
</dbReference>
<dbReference type="GO" id="GO:0005524">
    <property type="term" value="F:ATP binding"/>
    <property type="evidence" value="ECO:0007669"/>
    <property type="project" value="UniProtKB-KW"/>
</dbReference>
<keyword evidence="7" id="KW-0067">ATP-binding</keyword>